<evidence type="ECO:0000313" key="1">
    <source>
        <dbReference type="EMBL" id="PQJ94967.1"/>
    </source>
</evidence>
<sequence>MGQRSFKVKASSFIQLQLSVNLPEDYKEFLDTTGYLCFDNISQEIYGYEQGFDIEKLPCVIAATKNNKEDYSLDPTEIVISHANYEDHIIILNTQTSYIFEISLDGYKKKLANSFSDWLSVMLARNEANN</sequence>
<dbReference type="InterPro" id="IPR037883">
    <property type="entry name" value="Knr4/Smi1-like_sf"/>
</dbReference>
<dbReference type="Gene3D" id="3.40.1580.10">
    <property type="entry name" value="SMI1/KNR4-like"/>
    <property type="match status" value="1"/>
</dbReference>
<dbReference type="OrthoDB" id="5330649at2"/>
<evidence type="ECO:0000313" key="2">
    <source>
        <dbReference type="Proteomes" id="UP000239936"/>
    </source>
</evidence>
<keyword evidence="2" id="KW-1185">Reference proteome</keyword>
<dbReference type="SUPFAM" id="SSF160631">
    <property type="entry name" value="SMI1/KNR4-like"/>
    <property type="match status" value="1"/>
</dbReference>
<accession>A0A2S7XMJ4</accession>
<dbReference type="Pfam" id="PF14567">
    <property type="entry name" value="SUKH_5"/>
    <property type="match status" value="1"/>
</dbReference>
<protein>
    <recommendedName>
        <fullName evidence="3">Knr4/Smi1-like domain-containing protein</fullName>
    </recommendedName>
</protein>
<gene>
    <name evidence="1" type="ORF">CXB77_17805</name>
</gene>
<dbReference type="EMBL" id="PPGH01000038">
    <property type="protein sequence ID" value="PQJ94967.1"/>
    <property type="molecule type" value="Genomic_DNA"/>
</dbReference>
<evidence type="ECO:0008006" key="3">
    <source>
        <dbReference type="Google" id="ProtNLM"/>
    </source>
</evidence>
<organism evidence="1 2">
    <name type="scientific">Chromatium okenii</name>
    <dbReference type="NCBI Taxonomy" id="61644"/>
    <lineage>
        <taxon>Bacteria</taxon>
        <taxon>Pseudomonadati</taxon>
        <taxon>Pseudomonadota</taxon>
        <taxon>Gammaproteobacteria</taxon>
        <taxon>Chromatiales</taxon>
        <taxon>Chromatiaceae</taxon>
        <taxon>Chromatium</taxon>
    </lineage>
</organism>
<reference evidence="1 2" key="1">
    <citation type="submission" date="2018-01" db="EMBL/GenBank/DDBJ databases">
        <title>The complete genome sequence of Chromatium okenii LaCa, a purple sulfur bacterium with a turbulent life.</title>
        <authorList>
            <person name="Luedin S.M."/>
            <person name="Liechti N."/>
            <person name="Storelli N."/>
            <person name="Danza F."/>
            <person name="Wittwer M."/>
            <person name="Pothier J.F."/>
            <person name="Tonolla M.A."/>
        </authorList>
    </citation>
    <scope>NUCLEOTIDE SEQUENCE [LARGE SCALE GENOMIC DNA]</scope>
    <source>
        <strain evidence="1 2">LaCa</strain>
    </source>
</reference>
<dbReference type="Proteomes" id="UP000239936">
    <property type="component" value="Unassembled WGS sequence"/>
</dbReference>
<comment type="caution">
    <text evidence="1">The sequence shown here is derived from an EMBL/GenBank/DDBJ whole genome shotgun (WGS) entry which is preliminary data.</text>
</comment>
<name>A0A2S7XMJ4_9GAMM</name>
<proteinExistence type="predicted"/>
<dbReference type="AlphaFoldDB" id="A0A2S7XMJ4"/>